<dbReference type="Proteomes" id="UP001642484">
    <property type="component" value="Unassembled WGS sequence"/>
</dbReference>
<dbReference type="EMBL" id="CAXAMN010024306">
    <property type="protein sequence ID" value="CAK9085531.1"/>
    <property type="molecule type" value="Genomic_DNA"/>
</dbReference>
<keyword evidence="3" id="KW-1185">Reference proteome</keyword>
<comment type="caution">
    <text evidence="2">The sequence shown here is derived from an EMBL/GenBank/DDBJ whole genome shotgun (WGS) entry which is preliminary data.</text>
</comment>
<evidence type="ECO:0000313" key="3">
    <source>
        <dbReference type="Proteomes" id="UP001642484"/>
    </source>
</evidence>
<evidence type="ECO:0000256" key="1">
    <source>
        <dbReference type="SAM" id="MobiDB-lite"/>
    </source>
</evidence>
<organism evidence="2 3">
    <name type="scientific">Durusdinium trenchii</name>
    <dbReference type="NCBI Taxonomy" id="1381693"/>
    <lineage>
        <taxon>Eukaryota</taxon>
        <taxon>Sar</taxon>
        <taxon>Alveolata</taxon>
        <taxon>Dinophyceae</taxon>
        <taxon>Suessiales</taxon>
        <taxon>Symbiodiniaceae</taxon>
        <taxon>Durusdinium</taxon>
    </lineage>
</organism>
<accession>A0ABP0QBC0</accession>
<gene>
    <name evidence="2" type="ORF">CCMP2556_LOCUS41524</name>
</gene>
<protein>
    <submittedName>
        <fullName evidence="2">Uncharacterized protein</fullName>
    </submittedName>
</protein>
<reference evidence="2 3" key="1">
    <citation type="submission" date="2024-02" db="EMBL/GenBank/DDBJ databases">
        <authorList>
            <person name="Chen Y."/>
            <person name="Shah S."/>
            <person name="Dougan E. K."/>
            <person name="Thang M."/>
            <person name="Chan C."/>
        </authorList>
    </citation>
    <scope>NUCLEOTIDE SEQUENCE [LARGE SCALE GENOMIC DNA]</scope>
</reference>
<name>A0ABP0QBC0_9DINO</name>
<proteinExistence type="predicted"/>
<sequence>MTDGGLSFGAATEGYEEDPQAKLCNEVCVEVFSVLQKMRNSVVSAEKGQYIFEIGWTFSANATLQECLRRSGMPNNATNRSISCLVPSSTYQKMHGWIPICVRRCGKTRSHGFHAILYHFAKSSKAHHHIASWTSPPHKSLRQTHRQQITTHC</sequence>
<feature type="region of interest" description="Disordered" evidence="1">
    <location>
        <begin position="134"/>
        <end position="153"/>
    </location>
</feature>
<evidence type="ECO:0000313" key="2">
    <source>
        <dbReference type="EMBL" id="CAK9085531.1"/>
    </source>
</evidence>